<dbReference type="Proteomes" id="UP001597045">
    <property type="component" value="Unassembled WGS sequence"/>
</dbReference>
<proteinExistence type="predicted"/>
<name>A0ABW3MF39_9PSEU</name>
<evidence type="ECO:0000313" key="3">
    <source>
        <dbReference type="Proteomes" id="UP001597045"/>
    </source>
</evidence>
<evidence type="ECO:0000313" key="2">
    <source>
        <dbReference type="EMBL" id="MFD1047829.1"/>
    </source>
</evidence>
<dbReference type="EMBL" id="JBHTIS010001271">
    <property type="protein sequence ID" value="MFD1047829.1"/>
    <property type="molecule type" value="Genomic_DNA"/>
</dbReference>
<evidence type="ECO:0000256" key="1">
    <source>
        <dbReference type="SAM" id="MobiDB-lite"/>
    </source>
</evidence>
<feature type="region of interest" description="Disordered" evidence="1">
    <location>
        <begin position="1"/>
        <end position="66"/>
    </location>
</feature>
<gene>
    <name evidence="2" type="ORF">ACFQ1S_20970</name>
</gene>
<keyword evidence="3" id="KW-1185">Reference proteome</keyword>
<feature type="compositionally biased region" description="Low complexity" evidence="1">
    <location>
        <begin position="19"/>
        <end position="40"/>
    </location>
</feature>
<accession>A0ABW3MF39</accession>
<reference evidence="3" key="1">
    <citation type="journal article" date="2019" name="Int. J. Syst. Evol. Microbiol.">
        <title>The Global Catalogue of Microorganisms (GCM) 10K type strain sequencing project: providing services to taxonomists for standard genome sequencing and annotation.</title>
        <authorList>
            <consortium name="The Broad Institute Genomics Platform"/>
            <consortium name="The Broad Institute Genome Sequencing Center for Infectious Disease"/>
            <person name="Wu L."/>
            <person name="Ma J."/>
        </authorList>
    </citation>
    <scope>NUCLEOTIDE SEQUENCE [LARGE SCALE GENOMIC DNA]</scope>
    <source>
        <strain evidence="3">JCM 31486</strain>
    </source>
</reference>
<comment type="caution">
    <text evidence="2">The sequence shown here is derived from an EMBL/GenBank/DDBJ whole genome shotgun (WGS) entry which is preliminary data.</text>
</comment>
<sequence length="101" mass="10688">MSASKAEEIKEKARKLREQAAAASKREAAAAAGATPSTEAPTEEDKTRALAPVTSAPPETAVELGQARVTTQDVVRAMVVRLLTDVTFANKIKADLRDGVR</sequence>
<protein>
    <submittedName>
        <fullName evidence="2">Uncharacterized protein</fullName>
    </submittedName>
</protein>
<organism evidence="2 3">
    <name type="scientific">Kibdelosporangium lantanae</name>
    <dbReference type="NCBI Taxonomy" id="1497396"/>
    <lineage>
        <taxon>Bacteria</taxon>
        <taxon>Bacillati</taxon>
        <taxon>Actinomycetota</taxon>
        <taxon>Actinomycetes</taxon>
        <taxon>Pseudonocardiales</taxon>
        <taxon>Pseudonocardiaceae</taxon>
        <taxon>Kibdelosporangium</taxon>
    </lineage>
</organism>
<feature type="compositionally biased region" description="Basic and acidic residues" evidence="1">
    <location>
        <begin position="1"/>
        <end position="11"/>
    </location>
</feature>